<dbReference type="Pfam" id="PF00135">
    <property type="entry name" value="COesterase"/>
    <property type="match status" value="1"/>
</dbReference>
<dbReference type="EMBL" id="JARQZJ010000001">
    <property type="protein sequence ID" value="KAK9869524.1"/>
    <property type="molecule type" value="Genomic_DNA"/>
</dbReference>
<protein>
    <recommendedName>
        <fullName evidence="3">Carboxylesterase type B domain-containing protein</fullName>
    </recommendedName>
</protein>
<reference evidence="4 5" key="1">
    <citation type="submission" date="2023-03" db="EMBL/GenBank/DDBJ databases">
        <title>Genome insight into feeding habits of ladybird beetles.</title>
        <authorList>
            <person name="Li H.-S."/>
            <person name="Huang Y.-H."/>
            <person name="Pang H."/>
        </authorList>
    </citation>
    <scope>NUCLEOTIDE SEQUENCE [LARGE SCALE GENOMIC DNA]</scope>
    <source>
        <strain evidence="4">SYSU_2023b</strain>
        <tissue evidence="4">Whole body</tissue>
    </source>
</reference>
<dbReference type="SUPFAM" id="SSF53474">
    <property type="entry name" value="alpha/beta-Hydrolases"/>
    <property type="match status" value="1"/>
</dbReference>
<keyword evidence="2" id="KW-0325">Glycoprotein</keyword>
<sequence>MLRMGTVHGEELPYFFGAPLVDGFNHFPNNYTRSELALSEAFIIYIANFARTGNPNEHHKQEPVLAASRERNRFRSIVWDEYDSVHQKYLEIGECFKSPERSSHKKFQI</sequence>
<dbReference type="Proteomes" id="UP001431783">
    <property type="component" value="Unassembled WGS sequence"/>
</dbReference>
<dbReference type="AlphaFoldDB" id="A0AAW1TI71"/>
<evidence type="ECO:0000256" key="2">
    <source>
        <dbReference type="ARBA" id="ARBA00023180"/>
    </source>
</evidence>
<evidence type="ECO:0000313" key="5">
    <source>
        <dbReference type="Proteomes" id="UP001431783"/>
    </source>
</evidence>
<evidence type="ECO:0000259" key="3">
    <source>
        <dbReference type="Pfam" id="PF00135"/>
    </source>
</evidence>
<dbReference type="Gene3D" id="3.40.50.1820">
    <property type="entry name" value="alpha/beta hydrolase"/>
    <property type="match status" value="1"/>
</dbReference>
<feature type="domain" description="Carboxylesterase type B" evidence="3">
    <location>
        <begin position="4"/>
        <end position="97"/>
    </location>
</feature>
<dbReference type="PANTHER" id="PTHR43903">
    <property type="entry name" value="NEUROLIGIN"/>
    <property type="match status" value="1"/>
</dbReference>
<evidence type="ECO:0000256" key="1">
    <source>
        <dbReference type="ARBA" id="ARBA00005964"/>
    </source>
</evidence>
<comment type="caution">
    <text evidence="4">The sequence shown here is derived from an EMBL/GenBank/DDBJ whole genome shotgun (WGS) entry which is preliminary data.</text>
</comment>
<accession>A0AAW1TI71</accession>
<comment type="similarity">
    <text evidence="1">Belongs to the type-B carboxylesterase/lipase family.</text>
</comment>
<dbReference type="InterPro" id="IPR002018">
    <property type="entry name" value="CarbesteraseB"/>
</dbReference>
<dbReference type="InterPro" id="IPR051093">
    <property type="entry name" value="Neuroligin/BSAL"/>
</dbReference>
<evidence type="ECO:0000313" key="4">
    <source>
        <dbReference type="EMBL" id="KAK9869524.1"/>
    </source>
</evidence>
<organism evidence="4 5">
    <name type="scientific">Henosepilachna vigintioctopunctata</name>
    <dbReference type="NCBI Taxonomy" id="420089"/>
    <lineage>
        <taxon>Eukaryota</taxon>
        <taxon>Metazoa</taxon>
        <taxon>Ecdysozoa</taxon>
        <taxon>Arthropoda</taxon>
        <taxon>Hexapoda</taxon>
        <taxon>Insecta</taxon>
        <taxon>Pterygota</taxon>
        <taxon>Neoptera</taxon>
        <taxon>Endopterygota</taxon>
        <taxon>Coleoptera</taxon>
        <taxon>Polyphaga</taxon>
        <taxon>Cucujiformia</taxon>
        <taxon>Coccinelloidea</taxon>
        <taxon>Coccinellidae</taxon>
        <taxon>Epilachninae</taxon>
        <taxon>Epilachnini</taxon>
        <taxon>Henosepilachna</taxon>
    </lineage>
</organism>
<dbReference type="InterPro" id="IPR029058">
    <property type="entry name" value="AB_hydrolase_fold"/>
</dbReference>
<name>A0AAW1TI71_9CUCU</name>
<proteinExistence type="inferred from homology"/>
<keyword evidence="5" id="KW-1185">Reference proteome</keyword>
<gene>
    <name evidence="4" type="ORF">WA026_003278</name>
</gene>